<sequence>MKKISKLLTTALFISVLSFSAFESKAHCEIPCGIYGDSVRVALIYEHIETVEKSMNMINELSEQENPDYNQLVRWVVNKEEHAKKIQDIVSQYFLHQRIKPVEANNEEAYKKYQKQLETLHHILVFAMKSKQSTDLDVIDTLRAKVHNFENLYFHSHDH</sequence>
<dbReference type="Pfam" id="PF09055">
    <property type="entry name" value="Sod_Ni"/>
    <property type="match status" value="1"/>
</dbReference>
<dbReference type="EMBL" id="FQZE01000028">
    <property type="protein sequence ID" value="SHJ74798.1"/>
    <property type="molecule type" value="Genomic_DNA"/>
</dbReference>
<dbReference type="SUPFAM" id="SSF109770">
    <property type="entry name" value="Nickel-containing superoxide dismutase, NiSOD"/>
    <property type="match status" value="1"/>
</dbReference>
<name>A0A1M6LU70_9BACT</name>
<dbReference type="STRING" id="1168035.SAMN05444280_12836"/>
<evidence type="ECO:0000313" key="3">
    <source>
        <dbReference type="Proteomes" id="UP000184050"/>
    </source>
</evidence>
<feature type="chain" id="PRO_5012025465" evidence="1">
    <location>
        <begin position="22"/>
        <end position="159"/>
    </location>
</feature>
<dbReference type="Proteomes" id="UP000184050">
    <property type="component" value="Unassembled WGS sequence"/>
</dbReference>
<keyword evidence="3" id="KW-1185">Reference proteome</keyword>
<dbReference type="OrthoDB" id="9790847at2"/>
<evidence type="ECO:0000313" key="2">
    <source>
        <dbReference type="EMBL" id="SHJ74798.1"/>
    </source>
</evidence>
<feature type="signal peptide" evidence="1">
    <location>
        <begin position="1"/>
        <end position="21"/>
    </location>
</feature>
<accession>A0A1M6LU70</accession>
<dbReference type="RefSeq" id="WP_073171886.1">
    <property type="nucleotide sequence ID" value="NZ_FQZE01000028.1"/>
</dbReference>
<proteinExistence type="predicted"/>
<dbReference type="InterPro" id="IPR014123">
    <property type="entry name" value="Superoxide_dismutase_Ni-type"/>
</dbReference>
<dbReference type="GO" id="GO:0016151">
    <property type="term" value="F:nickel cation binding"/>
    <property type="evidence" value="ECO:0007669"/>
    <property type="project" value="InterPro"/>
</dbReference>
<evidence type="ECO:0000256" key="1">
    <source>
        <dbReference type="SAM" id="SignalP"/>
    </source>
</evidence>
<dbReference type="Gene3D" id="1.20.120.400">
    <property type="entry name" value="Nickel-containing superoxide dismutase"/>
    <property type="match status" value="1"/>
</dbReference>
<dbReference type="AlphaFoldDB" id="A0A1M6LU70"/>
<protein>
    <submittedName>
        <fullName evidence="2">Nickel superoxide dismutase</fullName>
    </submittedName>
</protein>
<reference evidence="2 3" key="1">
    <citation type="submission" date="2016-11" db="EMBL/GenBank/DDBJ databases">
        <authorList>
            <person name="Jaros S."/>
            <person name="Januszkiewicz K."/>
            <person name="Wedrychowicz H."/>
        </authorList>
    </citation>
    <scope>NUCLEOTIDE SEQUENCE [LARGE SCALE GENOMIC DNA]</scope>
    <source>
        <strain evidence="2 3">DSM 27063</strain>
    </source>
</reference>
<organism evidence="2 3">
    <name type="scientific">Tangfeifania diversioriginum</name>
    <dbReference type="NCBI Taxonomy" id="1168035"/>
    <lineage>
        <taxon>Bacteria</taxon>
        <taxon>Pseudomonadati</taxon>
        <taxon>Bacteroidota</taxon>
        <taxon>Bacteroidia</taxon>
        <taxon>Marinilabiliales</taxon>
        <taxon>Prolixibacteraceae</taxon>
        <taxon>Tangfeifania</taxon>
    </lineage>
</organism>
<gene>
    <name evidence="2" type="ORF">SAMN05444280_12836</name>
</gene>
<dbReference type="InterPro" id="IPR036502">
    <property type="entry name" value="NiSOD_sf"/>
</dbReference>
<dbReference type="GO" id="GO:0004784">
    <property type="term" value="F:superoxide dismutase activity"/>
    <property type="evidence" value="ECO:0007669"/>
    <property type="project" value="InterPro"/>
</dbReference>
<keyword evidence="1" id="KW-0732">Signal</keyword>